<comment type="caution">
    <text evidence="2">The sequence shown here is derived from an EMBL/GenBank/DDBJ whole genome shotgun (WGS) entry which is preliminary data.</text>
</comment>
<evidence type="ECO:0008006" key="4">
    <source>
        <dbReference type="Google" id="ProtNLM"/>
    </source>
</evidence>
<sequence>MAGSRYLKWSGGRTLPNEAARGRGRRRRHAISLSSSPLRIFIEALRVLRSGRPLRDGAPPLPRPPRPRLAGVPLGSGNHDPSTFLPLPGGHVLLPFRRPRQASARECKRPRSPRSPTASDGGGGGRRIVRPRRSTPPTPRGAAARGRTPSPPPVPHPHHPGSDRGQFGVPPRPPLQDDGDGRGARDDHHVRVLSRGTRRGHATRARSRSRSRNDRRSGGRAVRRSLDGGTLRGYTRSRTRVSSPGAGHHHPVGASTHGRRRGRSSTRSGHDRAREHHGEQARPCRVEPQAPMEVDTPAPSSSEPLRLSDEDLPAGHRALRPGHEVCFVSRCDELDVEEAHLRLALLAVAPDGSGAGVTADAMRSAVLGINGIDGRDMAVRKFSPEQFLIVFATQADRDCAFRAGWISVATSRFLLRPWTRLVRAEAVSLRFRVSVEMEGVLAHAVSLHTARKILSSSCWIERLAPSSEDKSDQSVLKLTAWTDNPCRIPRTVTLLIAEHVRPDTELQVIFGNLPPSLRSKEMLSYPVLIHLRSTTDFRSRMPSTTSPSPPPGDGDGDGHDGNPDRGYGDSVGVGPLLHGFPCQPGVVDGSSPPDAATATGRQVASALPSSSPLPPPPPSCEPPPLSPPLPVLLASPRSPSSVLVSSPAPARVSSPPPLPLASPASEAPNTPAMESPPMSCADAGAGACHDPPAPTGGQLAGQPATTSFPFLESGSVGGISNSPSPVSVGAPPSSARHVASACALAATMPPSGQHVASLASDPLLLSQASLNSKLTPCRVLAAALSPPSVRVYRRRAYSEAHPRPCRRLLLDLAAGPTRLTLEPPPLATCGANAEPASEEPAVTKLVICELTGVPVSEESALDVPVPSAPAHTASVPLLDNGPRGRATRRRSTANGPDQDLAAATAATANFIASVRRALQAPLAQLPASRRTSSAVFPVKSQRRSNRIANQPLNSSVRPSKRGEVVLMRKLGILADGDPVTNDAKTKLDKLFDKPLEKKQLDAIRDLFPAA</sequence>
<feature type="region of interest" description="Disordered" evidence="1">
    <location>
        <begin position="865"/>
        <end position="898"/>
    </location>
</feature>
<protein>
    <recommendedName>
        <fullName evidence="4">DUF4283 domain-containing protein</fullName>
    </recommendedName>
</protein>
<feature type="region of interest" description="Disordered" evidence="1">
    <location>
        <begin position="536"/>
        <end position="706"/>
    </location>
</feature>
<reference evidence="2" key="1">
    <citation type="submission" date="2020-05" db="EMBL/GenBank/DDBJ databases">
        <title>WGS assembly of Panicum virgatum.</title>
        <authorList>
            <person name="Lovell J.T."/>
            <person name="Jenkins J."/>
            <person name="Shu S."/>
            <person name="Juenger T.E."/>
            <person name="Schmutz J."/>
        </authorList>
    </citation>
    <scope>NUCLEOTIDE SEQUENCE</scope>
    <source>
        <strain evidence="2">AP13</strain>
    </source>
</reference>
<dbReference type="Proteomes" id="UP000823388">
    <property type="component" value="Chromosome 2K"/>
</dbReference>
<feature type="compositionally biased region" description="Basic and acidic residues" evidence="1">
    <location>
        <begin position="179"/>
        <end position="190"/>
    </location>
</feature>
<evidence type="ECO:0000256" key="1">
    <source>
        <dbReference type="SAM" id="MobiDB-lite"/>
    </source>
</evidence>
<feature type="compositionally biased region" description="Low complexity" evidence="1">
    <location>
        <begin position="631"/>
        <end position="653"/>
    </location>
</feature>
<dbReference type="InterPro" id="IPR053253">
    <property type="entry name" value="Sex_diff_modulator"/>
</dbReference>
<accession>A0A8T0WHL9</accession>
<keyword evidence="3" id="KW-1185">Reference proteome</keyword>
<organism evidence="2 3">
    <name type="scientific">Panicum virgatum</name>
    <name type="common">Blackwell switchgrass</name>
    <dbReference type="NCBI Taxonomy" id="38727"/>
    <lineage>
        <taxon>Eukaryota</taxon>
        <taxon>Viridiplantae</taxon>
        <taxon>Streptophyta</taxon>
        <taxon>Embryophyta</taxon>
        <taxon>Tracheophyta</taxon>
        <taxon>Spermatophyta</taxon>
        <taxon>Magnoliopsida</taxon>
        <taxon>Liliopsida</taxon>
        <taxon>Poales</taxon>
        <taxon>Poaceae</taxon>
        <taxon>PACMAD clade</taxon>
        <taxon>Panicoideae</taxon>
        <taxon>Panicodae</taxon>
        <taxon>Paniceae</taxon>
        <taxon>Panicinae</taxon>
        <taxon>Panicum</taxon>
        <taxon>Panicum sect. Hiantes</taxon>
    </lineage>
</organism>
<evidence type="ECO:0000313" key="3">
    <source>
        <dbReference type="Proteomes" id="UP000823388"/>
    </source>
</evidence>
<feature type="region of interest" description="Disordered" evidence="1">
    <location>
        <begin position="52"/>
        <end position="315"/>
    </location>
</feature>
<gene>
    <name evidence="2" type="ORF">PVAP13_2KG407900</name>
</gene>
<feature type="compositionally biased region" description="Basic residues" evidence="1">
    <location>
        <begin position="247"/>
        <end position="264"/>
    </location>
</feature>
<evidence type="ECO:0000313" key="2">
    <source>
        <dbReference type="EMBL" id="KAG2644123.1"/>
    </source>
</evidence>
<feature type="compositionally biased region" description="Pro residues" evidence="1">
    <location>
        <begin position="611"/>
        <end position="630"/>
    </location>
</feature>
<feature type="compositionally biased region" description="Basic residues" evidence="1">
    <location>
        <begin position="196"/>
        <end position="210"/>
    </location>
</feature>
<feature type="compositionally biased region" description="Basic and acidic residues" evidence="1">
    <location>
        <begin position="556"/>
        <end position="567"/>
    </location>
</feature>
<name>A0A8T0WHL9_PANVG</name>
<proteinExistence type="predicted"/>
<dbReference type="EMBL" id="CM029039">
    <property type="protein sequence ID" value="KAG2644123.1"/>
    <property type="molecule type" value="Genomic_DNA"/>
</dbReference>
<dbReference type="PANTHER" id="PTHR33087:SF31">
    <property type="entry name" value="OS06G0482850 PROTEIN"/>
    <property type="match status" value="1"/>
</dbReference>
<feature type="region of interest" description="Disordered" evidence="1">
    <location>
        <begin position="10"/>
        <end position="32"/>
    </location>
</feature>
<dbReference type="AlphaFoldDB" id="A0A8T0WHL9"/>
<feature type="compositionally biased region" description="Basic and acidic residues" evidence="1">
    <location>
        <begin position="268"/>
        <end position="285"/>
    </location>
</feature>
<dbReference type="PANTHER" id="PTHR33087">
    <property type="entry name" value="OS07G0539200 PROTEIN"/>
    <property type="match status" value="1"/>
</dbReference>